<protein>
    <submittedName>
        <fullName evidence="9">Adenylate/guanylate cyclase domain-containing protein</fullName>
    </submittedName>
</protein>
<dbReference type="InterPro" id="IPR029787">
    <property type="entry name" value="Nucleotide_cyclase"/>
</dbReference>
<sequence>MQFSNKWLSFYRILLCMGITLTLILNIANKLPLPTLERMEHILYDLRLSKTVVNTIDPRIVIVAIDEASLAQEGHWPWPRDKVGYLVDMLFDYYGIKLLGFDMTFSEPDTSSGINTFNRLANQELHNDATFLAAFNKLKPQLAYDEVFAKSLSRRPVVLGYYFSHIQEKYPEIGQLPLSVTSTATLPFSNLLDSPKSYVANLPELQTAAASAGFFENPYIDKDGIYRKLPLLLEYKGQLYESLALALFRSLLNYPPIQFETSEQYGNSRLESLHIAGIRVPVDEAAAILLPFRGREGCFTYISATEVLNGTVDKAKLQNKIVLIGSTAVGLLDSRATPVQHIYPGVEMHANILSAMLDETIKSRPNYIVGLEVIELVLIGLLIIFVFPRLSAAWSAIGFLAILSASVWGNIYCWTQMGVDTILAAPLVQLFSLYGIQIFFGFFLESRKKKHISAMFGQYIPPELVEQMSRSDEAFTLQGESRKMTVFFSDVRGFTSISETQDPKALCEIINAIFTPATHLIHEANGTIDKYIGDAIMAFWGAPMHNPQHASKAIQSALAIVTMLGALQKEFINRGWPIIDMGIGINTGTMNVGNMGSQFRIAYTVMGDAVNLGARLEGLTKQYGVKIIVSETTRHDALEFAYRELDRVRVKGKQQPITIYEPLGLIDTISPEQHQALNKLDAALHAYRQQQWPAATGLFTALAGQYPHDKLYQIYLERIAFYQQNPPAADWDGVETHTSK</sequence>
<proteinExistence type="inferred from homology"/>
<dbReference type="Proteomes" id="UP000197019">
    <property type="component" value="Chromosome"/>
</dbReference>
<evidence type="ECO:0000313" key="10">
    <source>
        <dbReference type="Proteomes" id="UP000197019"/>
    </source>
</evidence>
<dbReference type="RefSeq" id="WP_088620059.1">
    <property type="nucleotide sequence ID" value="NZ_CP022129.1"/>
</dbReference>
<evidence type="ECO:0000256" key="4">
    <source>
        <dbReference type="ARBA" id="ARBA00022692"/>
    </source>
</evidence>
<dbReference type="PANTHER" id="PTHR43081">
    <property type="entry name" value="ADENYLATE CYCLASE, TERMINAL-DIFFERENTIATION SPECIFIC-RELATED"/>
    <property type="match status" value="1"/>
</dbReference>
<dbReference type="EMBL" id="CP022129">
    <property type="protein sequence ID" value="ASF47187.1"/>
    <property type="molecule type" value="Genomic_DNA"/>
</dbReference>
<dbReference type="Pfam" id="PF00211">
    <property type="entry name" value="Guanylate_cyc"/>
    <property type="match status" value="1"/>
</dbReference>
<dbReference type="InterPro" id="IPR007890">
    <property type="entry name" value="CHASE2"/>
</dbReference>
<dbReference type="GO" id="GO:0035556">
    <property type="term" value="P:intracellular signal transduction"/>
    <property type="evidence" value="ECO:0007669"/>
    <property type="project" value="InterPro"/>
</dbReference>
<dbReference type="FunFam" id="3.30.70.1230:FF:000016">
    <property type="entry name" value="Adenylate/guanylate cyclase domain-containing protein"/>
    <property type="match status" value="1"/>
</dbReference>
<dbReference type="SUPFAM" id="SSF55073">
    <property type="entry name" value="Nucleotide cyclase"/>
    <property type="match status" value="1"/>
</dbReference>
<dbReference type="PROSITE" id="PS50125">
    <property type="entry name" value="GUANYLATE_CYCLASE_2"/>
    <property type="match status" value="1"/>
</dbReference>
<comment type="similarity">
    <text evidence="2">Belongs to the adenylyl cyclase class-3 family.</text>
</comment>
<dbReference type="KEGG" id="mpsy:CEK71_14540"/>
<dbReference type="InterPro" id="IPR001054">
    <property type="entry name" value="A/G_cyclase"/>
</dbReference>
<dbReference type="Gene3D" id="3.30.70.1230">
    <property type="entry name" value="Nucleotide cyclase"/>
    <property type="match status" value="1"/>
</dbReference>
<dbReference type="CDD" id="cd07302">
    <property type="entry name" value="CHD"/>
    <property type="match status" value="1"/>
</dbReference>
<evidence type="ECO:0000256" key="3">
    <source>
        <dbReference type="ARBA" id="ARBA00022475"/>
    </source>
</evidence>
<evidence type="ECO:0000259" key="8">
    <source>
        <dbReference type="PROSITE" id="PS50125"/>
    </source>
</evidence>
<feature type="transmembrane region" description="Helical" evidence="7">
    <location>
        <begin position="367"/>
        <end position="387"/>
    </location>
</feature>
<keyword evidence="3" id="KW-1003">Cell membrane</keyword>
<accession>A0A1Z4C0X7</accession>
<organism evidence="9 10">
    <name type="scientific">Methylovulum psychrotolerans</name>
    <dbReference type="NCBI Taxonomy" id="1704499"/>
    <lineage>
        <taxon>Bacteria</taxon>
        <taxon>Pseudomonadati</taxon>
        <taxon>Pseudomonadota</taxon>
        <taxon>Gammaproteobacteria</taxon>
        <taxon>Methylococcales</taxon>
        <taxon>Methylococcaceae</taxon>
        <taxon>Methylovulum</taxon>
    </lineage>
</organism>
<dbReference type="GO" id="GO:0006171">
    <property type="term" value="P:cAMP biosynthetic process"/>
    <property type="evidence" value="ECO:0007669"/>
    <property type="project" value="TreeGrafter"/>
</dbReference>
<evidence type="ECO:0000313" key="9">
    <source>
        <dbReference type="EMBL" id="ASF47187.1"/>
    </source>
</evidence>
<dbReference type="GO" id="GO:0004016">
    <property type="term" value="F:adenylate cyclase activity"/>
    <property type="evidence" value="ECO:0007669"/>
    <property type="project" value="UniProtKB-ARBA"/>
</dbReference>
<reference evidence="9 10" key="1">
    <citation type="submission" date="2017-06" db="EMBL/GenBank/DDBJ databases">
        <title>Genome Sequencing of the methanotroph Methylovulum psychrotolerants str. HV10-M2 isolated from a high-altitude environment.</title>
        <authorList>
            <person name="Mateos-Rivera A."/>
        </authorList>
    </citation>
    <scope>NUCLEOTIDE SEQUENCE [LARGE SCALE GENOMIC DNA]</scope>
    <source>
        <strain evidence="9 10">HV10_M2</strain>
    </source>
</reference>
<evidence type="ECO:0000256" key="5">
    <source>
        <dbReference type="ARBA" id="ARBA00022989"/>
    </source>
</evidence>
<name>A0A1Z4C0X7_9GAMM</name>
<dbReference type="Pfam" id="PF05226">
    <property type="entry name" value="CHASE2"/>
    <property type="match status" value="1"/>
</dbReference>
<evidence type="ECO:0000256" key="6">
    <source>
        <dbReference type="ARBA" id="ARBA00023136"/>
    </source>
</evidence>
<dbReference type="PANTHER" id="PTHR43081:SF1">
    <property type="entry name" value="ADENYLATE CYCLASE, TERMINAL-DIFFERENTIATION SPECIFIC"/>
    <property type="match status" value="1"/>
</dbReference>
<feature type="transmembrane region" description="Helical" evidence="7">
    <location>
        <begin position="423"/>
        <end position="444"/>
    </location>
</feature>
<keyword evidence="6 7" id="KW-0472">Membrane</keyword>
<dbReference type="SMART" id="SM01080">
    <property type="entry name" value="CHASE2"/>
    <property type="match status" value="1"/>
</dbReference>
<dbReference type="GO" id="GO:0030313">
    <property type="term" value="C:cell envelope"/>
    <property type="evidence" value="ECO:0007669"/>
    <property type="project" value="UniProtKB-SubCell"/>
</dbReference>
<keyword evidence="4 7" id="KW-0812">Transmembrane</keyword>
<dbReference type="InterPro" id="IPR050697">
    <property type="entry name" value="Adenylyl/Guanylyl_Cyclase_3/4"/>
</dbReference>
<evidence type="ECO:0000256" key="2">
    <source>
        <dbReference type="ARBA" id="ARBA00005381"/>
    </source>
</evidence>
<evidence type="ECO:0000256" key="7">
    <source>
        <dbReference type="SAM" id="Phobius"/>
    </source>
</evidence>
<dbReference type="SMART" id="SM00044">
    <property type="entry name" value="CYCc"/>
    <property type="match status" value="1"/>
</dbReference>
<feature type="domain" description="Guanylate cyclase" evidence="8">
    <location>
        <begin position="485"/>
        <end position="617"/>
    </location>
</feature>
<feature type="transmembrane region" description="Helical" evidence="7">
    <location>
        <begin position="392"/>
        <end position="411"/>
    </location>
</feature>
<keyword evidence="10" id="KW-1185">Reference proteome</keyword>
<comment type="subcellular location">
    <subcellularLocation>
        <location evidence="1">Cell envelope</location>
    </subcellularLocation>
</comment>
<dbReference type="OrthoDB" id="9806704at2"/>
<evidence type="ECO:0000256" key="1">
    <source>
        <dbReference type="ARBA" id="ARBA00004196"/>
    </source>
</evidence>
<keyword evidence="5 7" id="KW-1133">Transmembrane helix</keyword>
<gene>
    <name evidence="9" type="ORF">CEK71_14540</name>
</gene>
<dbReference type="AlphaFoldDB" id="A0A1Z4C0X7"/>